<dbReference type="PANTHER" id="PTHR10204:SF34">
    <property type="entry name" value="NAD(P)H DEHYDROGENASE [QUINONE] 1 ISOFORM 1"/>
    <property type="match status" value="1"/>
</dbReference>
<evidence type="ECO:0000259" key="3">
    <source>
        <dbReference type="Pfam" id="PF02525"/>
    </source>
</evidence>
<dbReference type="InterPro" id="IPR003680">
    <property type="entry name" value="Flavodoxin_fold"/>
</dbReference>
<dbReference type="Pfam" id="PF02525">
    <property type="entry name" value="Flavodoxin_2"/>
    <property type="match status" value="1"/>
</dbReference>
<dbReference type="AlphaFoldDB" id="A0A081P252"/>
<organism evidence="4 5">
    <name type="scientific">Paenibacillus tyrfis</name>
    <dbReference type="NCBI Taxonomy" id="1501230"/>
    <lineage>
        <taxon>Bacteria</taxon>
        <taxon>Bacillati</taxon>
        <taxon>Bacillota</taxon>
        <taxon>Bacilli</taxon>
        <taxon>Bacillales</taxon>
        <taxon>Paenibacillaceae</taxon>
        <taxon>Paenibacillus</taxon>
    </lineage>
</organism>
<dbReference type="GO" id="GO:0005829">
    <property type="term" value="C:cytosol"/>
    <property type="evidence" value="ECO:0007669"/>
    <property type="project" value="TreeGrafter"/>
</dbReference>
<proteinExistence type="inferred from homology"/>
<comment type="caution">
    <text evidence="4">The sequence shown here is derived from an EMBL/GenBank/DDBJ whole genome shotgun (WGS) entry which is preliminary data.</text>
</comment>
<dbReference type="Gene3D" id="3.40.50.360">
    <property type="match status" value="1"/>
</dbReference>
<comment type="similarity">
    <text evidence="1">Belongs to the NAD(P)H dehydrogenase (quinone) family.</text>
</comment>
<dbReference type="RefSeq" id="WP_036684478.1">
    <property type="nucleotide sequence ID" value="NZ_JNVM01000014.1"/>
</dbReference>
<evidence type="ECO:0000256" key="2">
    <source>
        <dbReference type="ARBA" id="ARBA00023002"/>
    </source>
</evidence>
<dbReference type="Proteomes" id="UP000028123">
    <property type="component" value="Unassembled WGS sequence"/>
</dbReference>
<dbReference type="GO" id="GO:0003955">
    <property type="term" value="F:NAD(P)H dehydrogenase (quinone) activity"/>
    <property type="evidence" value="ECO:0007669"/>
    <property type="project" value="TreeGrafter"/>
</dbReference>
<dbReference type="eggNOG" id="COG2249">
    <property type="taxonomic scope" value="Bacteria"/>
</dbReference>
<dbReference type="EMBL" id="JNVM01000014">
    <property type="protein sequence ID" value="KEQ24775.1"/>
    <property type="molecule type" value="Genomic_DNA"/>
</dbReference>
<dbReference type="SUPFAM" id="SSF52218">
    <property type="entry name" value="Flavoproteins"/>
    <property type="match status" value="1"/>
</dbReference>
<gene>
    <name evidence="4" type="ORF">ET33_06775</name>
</gene>
<sequence>MKKVLIVQGNPVEHSYGWALGDAYVEGAAAAGAEVRVIRLAELDFNPNLSGGYKNKLPLEDDLVKAQESIRWAEHLVFTYPIWWGGPPALLKGFLDRVFLPGYAFKYKKGSPLPDQLLKGRTARLIVTMDAPVWYYRLVQGQPGHRMMKVFTLQFCGIRPVKVTSIGQVGKLTDPEREHWLVKMNRLGQALA</sequence>
<name>A0A081P252_9BACL</name>
<evidence type="ECO:0000313" key="5">
    <source>
        <dbReference type="Proteomes" id="UP000028123"/>
    </source>
</evidence>
<dbReference type="PANTHER" id="PTHR10204">
    <property type="entry name" value="NAD P H OXIDOREDUCTASE-RELATED"/>
    <property type="match status" value="1"/>
</dbReference>
<feature type="domain" description="Flavodoxin-like fold" evidence="3">
    <location>
        <begin position="2"/>
        <end position="174"/>
    </location>
</feature>
<dbReference type="InterPro" id="IPR051545">
    <property type="entry name" value="NAD(P)H_dehydrogenase_qn"/>
</dbReference>
<keyword evidence="2" id="KW-0560">Oxidoreductase</keyword>
<dbReference type="InterPro" id="IPR029039">
    <property type="entry name" value="Flavoprotein-like_sf"/>
</dbReference>
<protein>
    <submittedName>
        <fullName evidence="4">NADPH-quinone reductase</fullName>
    </submittedName>
</protein>
<dbReference type="OrthoDB" id="9798454at2"/>
<keyword evidence="5" id="KW-1185">Reference proteome</keyword>
<evidence type="ECO:0000313" key="4">
    <source>
        <dbReference type="EMBL" id="KEQ24775.1"/>
    </source>
</evidence>
<accession>A0A081P252</accession>
<reference evidence="4 5" key="1">
    <citation type="submission" date="2014-06" db="EMBL/GenBank/DDBJ databases">
        <title>Draft genome sequence of Paenibacillus sp. MSt1.</title>
        <authorList>
            <person name="Aw Y.K."/>
            <person name="Ong K.S."/>
            <person name="Gan H.M."/>
            <person name="Lee S.M."/>
        </authorList>
    </citation>
    <scope>NUCLEOTIDE SEQUENCE [LARGE SCALE GENOMIC DNA]</scope>
    <source>
        <strain evidence="4 5">MSt1</strain>
    </source>
</reference>
<evidence type="ECO:0000256" key="1">
    <source>
        <dbReference type="ARBA" id="ARBA00006252"/>
    </source>
</evidence>